<comment type="caution">
    <text evidence="2">The sequence shown here is derived from an EMBL/GenBank/DDBJ whole genome shotgun (WGS) entry which is preliminary data.</text>
</comment>
<organism evidence="2 3">
    <name type="scientific">Streptomyces cellulosae</name>
    <dbReference type="NCBI Taxonomy" id="1968"/>
    <lineage>
        <taxon>Bacteria</taxon>
        <taxon>Bacillati</taxon>
        <taxon>Actinomycetota</taxon>
        <taxon>Actinomycetes</taxon>
        <taxon>Kitasatosporales</taxon>
        <taxon>Streptomycetaceae</taxon>
        <taxon>Streptomyces</taxon>
    </lineage>
</organism>
<dbReference type="Proteomes" id="UP001612415">
    <property type="component" value="Unassembled WGS sequence"/>
</dbReference>
<evidence type="ECO:0000259" key="1">
    <source>
        <dbReference type="Pfam" id="PF08376"/>
    </source>
</evidence>
<evidence type="ECO:0000313" key="3">
    <source>
        <dbReference type="Proteomes" id="UP001612415"/>
    </source>
</evidence>
<reference evidence="2 3" key="1">
    <citation type="submission" date="2024-10" db="EMBL/GenBank/DDBJ databases">
        <title>The Natural Products Discovery Center: Release of the First 8490 Sequenced Strains for Exploring Actinobacteria Biosynthetic Diversity.</title>
        <authorList>
            <person name="Kalkreuter E."/>
            <person name="Kautsar S.A."/>
            <person name="Yang D."/>
            <person name="Bader C.D."/>
            <person name="Teijaro C.N."/>
            <person name="Fluegel L."/>
            <person name="Davis C.M."/>
            <person name="Simpson J.R."/>
            <person name="Lauterbach L."/>
            <person name="Steele A.D."/>
            <person name="Gui C."/>
            <person name="Meng S."/>
            <person name="Li G."/>
            <person name="Viehrig K."/>
            <person name="Ye F."/>
            <person name="Su P."/>
            <person name="Kiefer A.F."/>
            <person name="Nichols A."/>
            <person name="Cepeda A.J."/>
            <person name="Yan W."/>
            <person name="Fan B."/>
            <person name="Jiang Y."/>
            <person name="Adhikari A."/>
            <person name="Zheng C.-J."/>
            <person name="Schuster L."/>
            <person name="Cowan T.M."/>
            <person name="Smanski M.J."/>
            <person name="Chevrette M.G."/>
            <person name="De Carvalho L.P.S."/>
            <person name="Shen B."/>
        </authorList>
    </citation>
    <scope>NUCLEOTIDE SEQUENCE [LARGE SCALE GENOMIC DNA]</scope>
    <source>
        <strain evidence="2 3">NPDC051599</strain>
    </source>
</reference>
<protein>
    <submittedName>
        <fullName evidence="2">Nitrate- and nitrite sensing domain-containing protein</fullName>
    </submittedName>
</protein>
<name>A0ABW7YM04_STRCE</name>
<dbReference type="RefSeq" id="WP_398663250.1">
    <property type="nucleotide sequence ID" value="NZ_JBITDC010000039.1"/>
</dbReference>
<keyword evidence="3" id="KW-1185">Reference proteome</keyword>
<dbReference type="InterPro" id="IPR013587">
    <property type="entry name" value="Nitrate/nitrite_sensing"/>
</dbReference>
<accession>A0ABW7YM04</accession>
<sequence>MVGVDVDYQLQQYRDARDTRSEIEASLPIQGLVQYLQAERILTNGFLAGDTSFRTQLTQSREQVDTFRQKLREEPVVADATNRFGQLASIRAAVDSRTANRKKTQAYYSEAIGALNAAEPAADKATRGDRELRDSLAALQARAEAKEAGSQEISLLGGVLAAGSFRGTNFLDYVELRATRISAMNRFFKLATTTQSDACRSCSPRP</sequence>
<proteinExistence type="predicted"/>
<dbReference type="EMBL" id="JBITDC010000039">
    <property type="protein sequence ID" value="MFI5682068.1"/>
    <property type="molecule type" value="Genomic_DNA"/>
</dbReference>
<dbReference type="Pfam" id="PF08376">
    <property type="entry name" value="NIT"/>
    <property type="match status" value="1"/>
</dbReference>
<gene>
    <name evidence="2" type="ORF">ACIA8P_47330</name>
</gene>
<feature type="domain" description="Nitrate/nitrite sensing protein" evidence="1">
    <location>
        <begin position="32"/>
        <end position="196"/>
    </location>
</feature>
<evidence type="ECO:0000313" key="2">
    <source>
        <dbReference type="EMBL" id="MFI5682068.1"/>
    </source>
</evidence>